<dbReference type="SUPFAM" id="SSF159501">
    <property type="entry name" value="EreA/ChaN-like"/>
    <property type="match status" value="2"/>
</dbReference>
<dbReference type="InterPro" id="IPR046673">
    <property type="entry name" value="ToxA_N"/>
</dbReference>
<dbReference type="EMBL" id="MUIO01000068">
    <property type="protein sequence ID" value="ORC58037.1"/>
    <property type="molecule type" value="Genomic_DNA"/>
</dbReference>
<reference evidence="4" key="1">
    <citation type="submission" date="2017-02" db="EMBL/GenBank/DDBJ databases">
        <title>Pseudomonas floridae sp. nov., a novel pathogenic bacterial species isolated from tomato.</title>
        <authorList>
            <person name="Timilsina S."/>
            <person name="Vallad G.E."/>
            <person name="Jones J.B."/>
        </authorList>
    </citation>
    <scope>NUCLEOTIDE SEQUENCE [LARGE SCALE GENOMIC DNA]</scope>
    <source>
        <strain evidence="4">GEV388</strain>
    </source>
</reference>
<feature type="region of interest" description="Disordered" evidence="1">
    <location>
        <begin position="1130"/>
        <end position="1151"/>
    </location>
</feature>
<dbReference type="Gene3D" id="3.40.50.11550">
    <property type="match status" value="2"/>
</dbReference>
<dbReference type="Proteomes" id="UP000192815">
    <property type="component" value="Unassembled WGS sequence"/>
</dbReference>
<sequence length="2034" mass="225965">MQTITPVNPTPTDTWPTASAALKRLGESAQRMTTRLAALPAASKDGLEALQSLDTEQREPQIASLLQRIDAYWNALDDSNQSLSERIAADLRQDLHDELCVKIHERDLDTGYADWLPASPDQSAPALTPFSLHVQLAENERAEVAGALILSQDQQRTLLILPGLGITGFRSHSELRASLAEWLNDPTLRDTLLNNVAQQDQDRFSTIIADPDLYLEPFSADDLQLVALSGAPLAYAISRQLHKQRDDIRHACTRPVGNDRQLRLTLIQQAIEMRGLLGPMAMLQLRELAVVERRYRKSLPDWIKFAGHDDLRTYTERLQACELARSAVISALGAAASPEQFAEAHLRHRMANDLGFVLNPHALTVQTRRTLPSSGETYTVTRSLVESALYGLHPGDLDDGSAFFERTTLHFDGAPLQADHASLTPTYLGRLIDELNLRAVFGDYQRTAYQQPHNRQLMQVLVRAQITALAWAAKMQGHIQVSDFDIIEKLGATDPNTSDARVRVQQIRFDRHLPGKLLVFRKETASGQLDRLVLLAMDTPTGQSLKAFDNEKQLRQELIGWSASDAQCTYLLEQLEVSTRPALQRQLEVLRLKPYPPADFVQLNDLADFDSGLRGFINEQVRVALSEQAQHTPGWYLRATAAQRQELLALEDGIAGALRNYEARSDTRVQPFREYVHQRASEQIARLLGVPPGTVDPDHIVITSARETISYTDMLQNGYDNGIDLTRPTADLQATFSGPPGVHLSALTPMGVAGSVRGKWVADDYIAHIRRTLLNVEGEGYAWRRQASVLITRLQMSAAALRSLLKGHIDAQHYAWLKNSIDNAHLNDPSTRETYPLYPLQVHVDKPFIASRLAGIDDLVIPSTQLTHVETVQGCIVVLPTQIRQSALLYTPQAPDGVEFRLFSDFVRSLDTAGMIDYYKDRCRSKARRILSFFLRDMQQGNASKPPFIPKAFIEDFADTCFNQPLERRLLDVEETTTGRNDMLSGLIWTSVEIIATVVTLPFPPVSFAVGAVLSLYDTVRAVQSLTKGDTESAGAYVLSSLLNGLGAAGDLHSGLKGFGSTLRQTRQRTVLTSALSPAPSRSSLPRYSDLFPARLDDETFLLGKPNANGHAPVFRAVSPDSQAVSTTGQFASQRTGGTWRPLAQSTDPVSGTSLNVPEQWALNRSLSDIPRVENGHAKGVCLVDGRHCIELSGKTWQVQYDAQLRCWQIIDPANPFAFFGKKPVGLNEQGQWQLIERPRLQGGGLGDRSRYELLPEDNAGTEAATISDYELPANLRPRMDVILSNESFDPTGMGMEAYFEVYLTEMRRTFVDLREKLYKDANAFFVTAPLPPRPQLPALSSPAAVDTLIEQIFSRSNGLVLSEAPKSVASKRLLILNMPLLAEQRVEVLYIEHLLTDKHLQKLARYRQLGKRSRSGSHELKHYLSDVNDGALNNACVDYDYYHLIKAAHRYGIEVRPFSSSISYPFNAYPVAPAANDPSGTLKMSNFFGHTLISGDVAAAPEKRWIALLDQKLATRHDELPGIAELEGAISVHVRDIPAGRPTKVMKGTGGLSAGESAARADFTISLSNPSLIVPELELPASTLMDDALIGELGHASVIADGERWAGDYGFVRDDVDKWLRVEPEDWSANGPMNAIQQSLADATYDMPPQTRSSVHQLANFEHKGLDTRYLLGDDALNRIRQEFATLRQRLQTDALAVRSASLPQRPVLPAVAPEISGAELLETLYSHTDGVVIGESHFSISSKKLIIDNLQLLSRQNVKTLYMEHLLTDIHQADLDRFFETGQMSKTLLHDLKRLDRGHRTDPDKVYTFERLVIKAREEGLEVRAIDCAVSYHLKGIERETSTMRQEMMNYFASRTISKHQDVMGSHKWIALVGNSHSNTFRDVVPGLAELQGGIGLRIVDVAPGLSRGVMPDPGEPVLMGMNSKQILLKGDYRVEMEVAISPKAIRPPQPLPIEQQLARPGLFMVEQSEGNLQTIVHRSRDRQIHRTPVLINAEGKLYVERTTWSSVHEVAFDNMDDLVEALEELNLTRVG</sequence>
<evidence type="ECO:0000313" key="3">
    <source>
        <dbReference type="EMBL" id="ORC58037.1"/>
    </source>
</evidence>
<evidence type="ECO:0000259" key="2">
    <source>
        <dbReference type="Pfam" id="PF20178"/>
    </source>
</evidence>
<feature type="domain" description="Dermonecrotic toxin N-terminal" evidence="2">
    <location>
        <begin position="743"/>
        <end position="929"/>
    </location>
</feature>
<feature type="domain" description="Dermonecrotic toxin N-terminal" evidence="2">
    <location>
        <begin position="336"/>
        <end position="571"/>
    </location>
</feature>
<evidence type="ECO:0000313" key="4">
    <source>
        <dbReference type="Proteomes" id="UP000192815"/>
    </source>
</evidence>
<gene>
    <name evidence="3" type="ORF">BZK31_16945</name>
</gene>
<protein>
    <submittedName>
        <fullName evidence="3">Type III effector</fullName>
    </submittedName>
</protein>
<dbReference type="STRING" id="1958950.BZK31_16945"/>
<comment type="caution">
    <text evidence="3">The sequence shown here is derived from an EMBL/GenBank/DDBJ whole genome shotgun (WGS) entry which is preliminary data.</text>
</comment>
<dbReference type="RefSeq" id="WP_083184103.1">
    <property type="nucleotide sequence ID" value="NZ_CBCRZR010000030.1"/>
</dbReference>
<dbReference type="Pfam" id="PF20178">
    <property type="entry name" value="ToxA_N"/>
    <property type="match status" value="2"/>
</dbReference>
<dbReference type="CDD" id="cd14729">
    <property type="entry name" value="RtxA-like"/>
    <property type="match status" value="2"/>
</dbReference>
<dbReference type="OrthoDB" id="5653126at2"/>
<name>A0A1X0N3Y5_9PSED</name>
<organism evidence="3 4">
    <name type="scientific">Pseudomonas floridensis</name>
    <dbReference type="NCBI Taxonomy" id="1958950"/>
    <lineage>
        <taxon>Bacteria</taxon>
        <taxon>Pseudomonadati</taxon>
        <taxon>Pseudomonadota</taxon>
        <taxon>Gammaproteobacteria</taxon>
        <taxon>Pseudomonadales</taxon>
        <taxon>Pseudomonadaceae</taxon>
        <taxon>Pseudomonas</taxon>
    </lineage>
</organism>
<evidence type="ECO:0000256" key="1">
    <source>
        <dbReference type="SAM" id="MobiDB-lite"/>
    </source>
</evidence>
<keyword evidence="4" id="KW-1185">Reference proteome</keyword>
<proteinExistence type="predicted"/>
<accession>A0A1X0N3Y5</accession>